<organism evidence="2 3">
    <name type="scientific">Roseiflexus castenholzii (strain DSM 13941 / HLO8)</name>
    <dbReference type="NCBI Taxonomy" id="383372"/>
    <lineage>
        <taxon>Bacteria</taxon>
        <taxon>Bacillati</taxon>
        <taxon>Chloroflexota</taxon>
        <taxon>Chloroflexia</taxon>
        <taxon>Chloroflexales</taxon>
        <taxon>Roseiflexineae</taxon>
        <taxon>Roseiflexaceae</taxon>
        <taxon>Roseiflexus</taxon>
    </lineage>
</organism>
<dbReference type="RefSeq" id="WP_011997931.1">
    <property type="nucleotide sequence ID" value="NC_009767.1"/>
</dbReference>
<dbReference type="Gene3D" id="3.20.20.150">
    <property type="entry name" value="Divalent-metal-dependent TIM barrel enzymes"/>
    <property type="match status" value="1"/>
</dbReference>
<gene>
    <name evidence="2" type="ordered locus">Rcas_0395</name>
</gene>
<dbReference type="OrthoDB" id="9798407at2"/>
<name>A7NGE0_ROSCS</name>
<keyword evidence="2" id="KW-0413">Isomerase</keyword>
<evidence type="ECO:0000313" key="3">
    <source>
        <dbReference type="Proteomes" id="UP000000263"/>
    </source>
</evidence>
<dbReference type="eggNOG" id="COG1082">
    <property type="taxonomic scope" value="Bacteria"/>
</dbReference>
<evidence type="ECO:0000313" key="2">
    <source>
        <dbReference type="EMBL" id="ABU56527.1"/>
    </source>
</evidence>
<dbReference type="InterPro" id="IPR050312">
    <property type="entry name" value="IolE/XylAMocC-like"/>
</dbReference>
<dbReference type="InterPro" id="IPR013022">
    <property type="entry name" value="Xyl_isomerase-like_TIM-brl"/>
</dbReference>
<dbReference type="SUPFAM" id="SSF51658">
    <property type="entry name" value="Xylose isomerase-like"/>
    <property type="match status" value="1"/>
</dbReference>
<dbReference type="KEGG" id="rca:Rcas_0395"/>
<dbReference type="GO" id="GO:0016853">
    <property type="term" value="F:isomerase activity"/>
    <property type="evidence" value="ECO:0007669"/>
    <property type="project" value="UniProtKB-KW"/>
</dbReference>
<protein>
    <submittedName>
        <fullName evidence="2">Xylose isomerase domain protein TIM barrel</fullName>
    </submittedName>
</protein>
<feature type="domain" description="Xylose isomerase-like TIM barrel" evidence="1">
    <location>
        <begin position="25"/>
        <end position="245"/>
    </location>
</feature>
<keyword evidence="3" id="KW-1185">Reference proteome</keyword>
<dbReference type="STRING" id="383372.Rcas_0395"/>
<evidence type="ECO:0000259" key="1">
    <source>
        <dbReference type="Pfam" id="PF01261"/>
    </source>
</evidence>
<dbReference type="EMBL" id="CP000804">
    <property type="protein sequence ID" value="ABU56527.1"/>
    <property type="molecule type" value="Genomic_DNA"/>
</dbReference>
<dbReference type="PANTHER" id="PTHR12110">
    <property type="entry name" value="HYDROXYPYRUVATE ISOMERASE"/>
    <property type="match status" value="1"/>
</dbReference>
<reference evidence="2 3" key="1">
    <citation type="submission" date="2007-08" db="EMBL/GenBank/DDBJ databases">
        <title>Complete sequence of Roseiflexus castenholzii DSM 13941.</title>
        <authorList>
            <consortium name="US DOE Joint Genome Institute"/>
            <person name="Copeland A."/>
            <person name="Lucas S."/>
            <person name="Lapidus A."/>
            <person name="Barry K."/>
            <person name="Glavina del Rio T."/>
            <person name="Dalin E."/>
            <person name="Tice H."/>
            <person name="Pitluck S."/>
            <person name="Thompson L.S."/>
            <person name="Brettin T."/>
            <person name="Bruce D."/>
            <person name="Detter J.C."/>
            <person name="Han C."/>
            <person name="Tapia R."/>
            <person name="Schmutz J."/>
            <person name="Larimer F."/>
            <person name="Land M."/>
            <person name="Hauser L."/>
            <person name="Kyrpides N."/>
            <person name="Mikhailova N."/>
            <person name="Bryant D.A."/>
            <person name="Hanada S."/>
            <person name="Tsukatani Y."/>
            <person name="Richardson P."/>
        </authorList>
    </citation>
    <scope>NUCLEOTIDE SEQUENCE [LARGE SCALE GENOMIC DNA]</scope>
    <source>
        <strain evidence="3">DSM 13941 / HLO8</strain>
    </source>
</reference>
<dbReference type="HOGENOM" id="CLU_059523_1_0_0"/>
<dbReference type="InterPro" id="IPR036237">
    <property type="entry name" value="Xyl_isomerase-like_sf"/>
</dbReference>
<accession>A7NGE0</accession>
<sequence length="252" mass="27450">MATNPLSLQMYTLRDQAATDYVGTLRKVKEIGYGAVEVAGVGGMSAAALRQELDAIGLMVSGAHVPIQMLESQLNAIIADMQTLGAPYLICPWMPPERRRSADDYRALARILNGIGAAVADAGLTFCYHHHDFELHLLGDTTGLHLLLHECDPRAVAFEIDVYWSAYAGVDPVQLINEFAGRAPLIHLKDMAPGSRTFAEVGHGTLDIPAILSAARTAGAQWFVVEQDVCQRPPLESVRMSYEYLKGLMSDK</sequence>
<dbReference type="PANTHER" id="PTHR12110:SF41">
    <property type="entry name" value="INOSOSE DEHYDRATASE"/>
    <property type="match status" value="1"/>
</dbReference>
<dbReference type="AlphaFoldDB" id="A7NGE0"/>
<dbReference type="Pfam" id="PF01261">
    <property type="entry name" value="AP_endonuc_2"/>
    <property type="match status" value="1"/>
</dbReference>
<dbReference type="Proteomes" id="UP000000263">
    <property type="component" value="Chromosome"/>
</dbReference>
<proteinExistence type="predicted"/>